<dbReference type="eggNOG" id="COG1225">
    <property type="taxonomic scope" value="Bacteria"/>
</dbReference>
<evidence type="ECO:0000256" key="5">
    <source>
        <dbReference type="ARBA" id="ARBA00023284"/>
    </source>
</evidence>
<gene>
    <name evidence="7" type="ORF">BOO71_0012292</name>
</gene>
<evidence type="ECO:0000256" key="1">
    <source>
        <dbReference type="ARBA" id="ARBA00022559"/>
    </source>
</evidence>
<dbReference type="GO" id="GO:0045454">
    <property type="term" value="P:cell redox homeostasis"/>
    <property type="evidence" value="ECO:0007669"/>
    <property type="project" value="TreeGrafter"/>
</dbReference>
<dbReference type="Gene3D" id="3.40.30.10">
    <property type="entry name" value="Glutaredoxin"/>
    <property type="match status" value="1"/>
</dbReference>
<keyword evidence="1" id="KW-0575">Peroxidase</keyword>
<dbReference type="SUPFAM" id="SSF52833">
    <property type="entry name" value="Thioredoxin-like"/>
    <property type="match status" value="1"/>
</dbReference>
<evidence type="ECO:0000259" key="6">
    <source>
        <dbReference type="PROSITE" id="PS51352"/>
    </source>
</evidence>
<dbReference type="OrthoDB" id="5296483at2"/>
<evidence type="ECO:0000313" key="7">
    <source>
        <dbReference type="EMBL" id="OLV16314.1"/>
    </source>
</evidence>
<evidence type="ECO:0000256" key="4">
    <source>
        <dbReference type="ARBA" id="ARBA00023157"/>
    </source>
</evidence>
<dbReference type="InterPro" id="IPR050924">
    <property type="entry name" value="Peroxiredoxin_BCP/PrxQ"/>
</dbReference>
<dbReference type="GO" id="GO:0008379">
    <property type="term" value="F:thioredoxin peroxidase activity"/>
    <property type="evidence" value="ECO:0007669"/>
    <property type="project" value="TreeGrafter"/>
</dbReference>
<keyword evidence="2" id="KW-0049">Antioxidant</keyword>
<evidence type="ECO:0000256" key="3">
    <source>
        <dbReference type="ARBA" id="ARBA00023002"/>
    </source>
</evidence>
<reference evidence="7 8" key="1">
    <citation type="submission" date="2017-01" db="EMBL/GenBank/DDBJ databases">
        <title>Genome Analysis of Deinococcus marmoris KOPRI26562.</title>
        <authorList>
            <person name="Kim J.H."/>
            <person name="Oh H.-M."/>
        </authorList>
    </citation>
    <scope>NUCLEOTIDE SEQUENCE [LARGE SCALE GENOMIC DNA]</scope>
    <source>
        <strain evidence="7 8">KOPRI26562</strain>
    </source>
</reference>
<dbReference type="Proteomes" id="UP000186607">
    <property type="component" value="Unassembled WGS sequence"/>
</dbReference>
<dbReference type="CDD" id="cd03017">
    <property type="entry name" value="PRX_BCP"/>
    <property type="match status" value="1"/>
</dbReference>
<dbReference type="GO" id="GO:0034599">
    <property type="term" value="P:cellular response to oxidative stress"/>
    <property type="evidence" value="ECO:0007669"/>
    <property type="project" value="TreeGrafter"/>
</dbReference>
<feature type="domain" description="Thioredoxin" evidence="6">
    <location>
        <begin position="24"/>
        <end position="188"/>
    </location>
</feature>
<evidence type="ECO:0000256" key="2">
    <source>
        <dbReference type="ARBA" id="ARBA00022862"/>
    </source>
</evidence>
<protein>
    <submittedName>
        <fullName evidence="7">Alkyl hydroperoxide reductase subunit C-like protein</fullName>
    </submittedName>
</protein>
<organism evidence="7 8">
    <name type="scientific">Deinococcus marmoris</name>
    <dbReference type="NCBI Taxonomy" id="249408"/>
    <lineage>
        <taxon>Bacteria</taxon>
        <taxon>Thermotogati</taxon>
        <taxon>Deinococcota</taxon>
        <taxon>Deinococci</taxon>
        <taxon>Deinococcales</taxon>
        <taxon>Deinococcaceae</taxon>
        <taxon>Deinococcus</taxon>
    </lineage>
</organism>
<evidence type="ECO:0000313" key="8">
    <source>
        <dbReference type="Proteomes" id="UP000186607"/>
    </source>
</evidence>
<dbReference type="RefSeq" id="WP_075835727.1">
    <property type="nucleotide sequence ID" value="NZ_MSTI01000146.1"/>
</dbReference>
<dbReference type="PANTHER" id="PTHR42801">
    <property type="entry name" value="THIOREDOXIN-DEPENDENT PEROXIDE REDUCTASE"/>
    <property type="match status" value="1"/>
</dbReference>
<keyword evidence="4" id="KW-1015">Disulfide bond</keyword>
<dbReference type="Pfam" id="PF08534">
    <property type="entry name" value="Redoxin"/>
    <property type="match status" value="1"/>
</dbReference>
<dbReference type="InterPro" id="IPR036249">
    <property type="entry name" value="Thioredoxin-like_sf"/>
</dbReference>
<dbReference type="PROSITE" id="PS51352">
    <property type="entry name" value="THIOREDOXIN_2"/>
    <property type="match status" value="1"/>
</dbReference>
<dbReference type="PANTHER" id="PTHR42801:SF21">
    <property type="entry name" value="BCPB PROTEIN"/>
    <property type="match status" value="1"/>
</dbReference>
<keyword evidence="8" id="KW-1185">Reference proteome</keyword>
<proteinExistence type="predicted"/>
<dbReference type="GO" id="GO:0005737">
    <property type="term" value="C:cytoplasm"/>
    <property type="evidence" value="ECO:0007669"/>
    <property type="project" value="TreeGrafter"/>
</dbReference>
<dbReference type="InterPro" id="IPR013766">
    <property type="entry name" value="Thioredoxin_domain"/>
</dbReference>
<comment type="caution">
    <text evidence="7">The sequence shown here is derived from an EMBL/GenBank/DDBJ whole genome shotgun (WGS) entry which is preliminary data.</text>
</comment>
<keyword evidence="3" id="KW-0560">Oxidoreductase</keyword>
<name>A0A1U7NTR3_9DEIO</name>
<dbReference type="AlphaFoldDB" id="A0A1U7NTR3"/>
<keyword evidence="5" id="KW-0676">Redox-active center</keyword>
<sequence length="193" mass="20770">MSAPELERLPEGLVAPVDDGACDHLPGWRLPALSLPATEGPPVDLSALPGLTVLYAYPRTGQPDQPLPTDWDLIPGARGCTPQSCAFRDHHAELQTAGTRVFGLSTQDTAYQAEAAGRLHLPFPLLSDAELRFAGALNLPTFEVDGMTLLRRVTLIIWDGVIQKVFYPIFPPDQNAAQVLAWLAESNPAPAVS</sequence>
<dbReference type="InterPro" id="IPR013740">
    <property type="entry name" value="Redoxin"/>
</dbReference>
<accession>A0A1U7NTR3</accession>
<dbReference type="STRING" id="249408.BOO71_0012292"/>
<dbReference type="EMBL" id="MSTI01000146">
    <property type="protein sequence ID" value="OLV16314.1"/>
    <property type="molecule type" value="Genomic_DNA"/>
</dbReference>